<evidence type="ECO:0000313" key="1">
    <source>
        <dbReference type="EMBL" id="GIX62731.1"/>
    </source>
</evidence>
<sequence length="936" mass="102867">MKPLTCELQCFCVTIRYPFIRLCRPLLDCPSNLKEAIDWILRVTGKDGGGGTGNEQKLARAITGLPDFTAAINAARKKLNESGGYVSQALQKLTESTTLGPIITKLADGLKAFIGYGGSNGIAMVIDPLQQLRKGVLMFLSEVIIKLASRSNLTAVINNNEVNNAINKAFNGKDNVSFDDAIAKVREVKESGGQKIPDIVSALKNVDTLKSAGDVNGLAKGFKQYLTQLLTAISSHAPSQVGSLKNSLPALVEAYGNRSDIGGQMKTIESENNKINRNGSRNVGEILGSAVYYGTESLLNQLRKDGYKSSYQPTLNWDSDDNKKQIAQIFLGCLPLYYYWLTYLYWKCKQARDKGGWEKMAFNGAGGPALISFMVGQGYDRAHFNRQSKASAIAQLLEALGMSSTATATSNVKSHPDLLNELNNSLHEVIGSSASNLNNHSLSALFHLCRCYFTGKQIMNSNNPKIERRAPSAIREMLYWLSGLHFSPHHSSIEKEIDAFISHDQGLPVADSGITSSNNIITQSQMKGFLLSSCLSAPGVLGAIQGDAADSEEPEGEPWLYSLFSNNMNLQYPSGSALFNTLANYAYALQFQLYFLYRQCQNNYSYTCGWNECRYGSGVAAAGLTSHLCPKGCSQRNGGDEHNRGDHSRCRHADCSGQSPLQAFLTDNLKGFCRQQPGTSNHLTECSDRSMCHVPMGFAGKLRTGAGGGLNIAYALNPFCGGPSDPLRQLSEKLSCLTKRTPRTLGDVFGFHLQLVGQLFDGRYTMVNLLTRLLDSLDLSKVIKNTSSDLSVIIGAMYDYIVEHRSQFKPLTSTPSGLSRSFEAIVDNLSFWFQLFMVDGLKELPLTLFDLRQHCHNLKKEQNDGKIYHYGPGGEKQCDHSSSNSPGDLWSLYYPVGDSSSQDFDRRNVCSEIRSHLFLVGPLLSRRLTKRFPRNA</sequence>
<comment type="caution">
    <text evidence="1">The sequence shown here is derived from an EMBL/GenBank/DDBJ whole genome shotgun (WGS) entry which is preliminary data.</text>
</comment>
<dbReference type="GeneID" id="94194212"/>
<dbReference type="InterPro" id="IPR024751">
    <property type="entry name" value="VESA1"/>
</dbReference>
<name>A0AAV4LRD4_BABCB</name>
<gene>
    <name evidence="1" type="ORF">BcabD6B2_21660</name>
</gene>
<organism evidence="1 2">
    <name type="scientific">Babesia caballi</name>
    <dbReference type="NCBI Taxonomy" id="5871"/>
    <lineage>
        <taxon>Eukaryota</taxon>
        <taxon>Sar</taxon>
        <taxon>Alveolata</taxon>
        <taxon>Apicomplexa</taxon>
        <taxon>Aconoidasida</taxon>
        <taxon>Piroplasmida</taxon>
        <taxon>Babesiidae</taxon>
        <taxon>Babesia</taxon>
    </lineage>
</organism>
<dbReference type="Proteomes" id="UP001497744">
    <property type="component" value="Unassembled WGS sequence"/>
</dbReference>
<dbReference type="AlphaFoldDB" id="A0AAV4LRD4"/>
<dbReference type="RefSeq" id="XP_067714800.1">
    <property type="nucleotide sequence ID" value="XM_067858699.1"/>
</dbReference>
<evidence type="ECO:0000313" key="2">
    <source>
        <dbReference type="Proteomes" id="UP001497744"/>
    </source>
</evidence>
<accession>A0AAV4LRD4</accession>
<keyword evidence="2" id="KW-1185">Reference proteome</keyword>
<protein>
    <submittedName>
        <fullName evidence="1">Variant erythrocyte surface antigen-1 family protein</fullName>
    </submittedName>
</protein>
<proteinExistence type="predicted"/>
<reference evidence="1 2" key="1">
    <citation type="submission" date="2021-06" db="EMBL/GenBank/DDBJ databases">
        <title>Genome sequence of Babesia caballi.</title>
        <authorList>
            <person name="Yamagishi J."/>
            <person name="Kidaka T."/>
            <person name="Ochi A."/>
        </authorList>
    </citation>
    <scope>NUCLEOTIDE SEQUENCE [LARGE SCALE GENOMIC DNA]</scope>
    <source>
        <strain evidence="1">USDA-D6B2</strain>
    </source>
</reference>
<dbReference type="EMBL" id="BPLF01000002">
    <property type="protein sequence ID" value="GIX62731.1"/>
    <property type="molecule type" value="Genomic_DNA"/>
</dbReference>
<dbReference type="Pfam" id="PF12785">
    <property type="entry name" value="VESA1_N"/>
    <property type="match status" value="1"/>
</dbReference>